<dbReference type="Gene3D" id="3.40.225.10">
    <property type="entry name" value="Class II aldolase/adducin N-terminal domain"/>
    <property type="match status" value="1"/>
</dbReference>
<dbReference type="InterPro" id="IPR001303">
    <property type="entry name" value="Aldolase_II/adducin_N"/>
</dbReference>
<organism evidence="9 10">
    <name type="scientific">Gilliamella apis</name>
    <dbReference type="NCBI Taxonomy" id="1970738"/>
    <lineage>
        <taxon>Bacteria</taxon>
        <taxon>Pseudomonadati</taxon>
        <taxon>Pseudomonadota</taxon>
        <taxon>Gammaproteobacteria</taxon>
        <taxon>Orbales</taxon>
        <taxon>Orbaceae</taxon>
        <taxon>Gilliamella</taxon>
    </lineage>
</organism>
<dbReference type="AlphaFoldDB" id="A0A242NVL9"/>
<evidence type="ECO:0000256" key="7">
    <source>
        <dbReference type="NCBIfam" id="TIGR02624"/>
    </source>
</evidence>
<dbReference type="OrthoDB" id="9784634at2"/>
<dbReference type="GO" id="GO:0046872">
    <property type="term" value="F:metal ion binding"/>
    <property type="evidence" value="ECO:0007669"/>
    <property type="project" value="UniProtKB-KW"/>
</dbReference>
<dbReference type="PANTHER" id="PTHR22789:SF16">
    <property type="entry name" value="RHAMNULOSE-1-PHOSPHATE ALDOLASE"/>
    <property type="match status" value="1"/>
</dbReference>
<dbReference type="UniPathway" id="UPA00541">
    <property type="reaction ID" value="UER00603"/>
</dbReference>
<comment type="caution">
    <text evidence="9">The sequence shown here is derived from an EMBL/GenBank/DDBJ whole genome shotgun (WGS) entry which is preliminary data.</text>
</comment>
<comment type="subcellular location">
    <subcellularLocation>
        <location evidence="6">Cytoplasm</location>
    </subcellularLocation>
</comment>
<dbReference type="NCBIfam" id="NF002963">
    <property type="entry name" value="PRK03634.1"/>
    <property type="match status" value="1"/>
</dbReference>
<keyword evidence="5 6" id="KW-0684">Rhamnose metabolism</keyword>
<comment type="function">
    <text evidence="6">Catalyzes the reversible cleavage of L-rhamnulose-1-phosphate to dihydroxyacetone phosphate (DHAP) and L-lactaldehyde.</text>
</comment>
<keyword evidence="2 6" id="KW-0479">Metal-binding</keyword>
<evidence type="ECO:0000256" key="5">
    <source>
        <dbReference type="ARBA" id="ARBA00023308"/>
    </source>
</evidence>
<dbReference type="GO" id="GO:0008994">
    <property type="term" value="F:rhamnulose-1-phosphate aldolase activity"/>
    <property type="evidence" value="ECO:0007669"/>
    <property type="project" value="UniProtKB-UniRule"/>
</dbReference>
<dbReference type="GeneID" id="99745390"/>
<feature type="binding site" evidence="6">
    <location>
        <position position="141"/>
    </location>
    <ligand>
        <name>Zn(2+)</name>
        <dbReference type="ChEBI" id="CHEBI:29105"/>
    </ligand>
</feature>
<comment type="cofactor">
    <cofactor evidence="6">
        <name>Zn(2+)</name>
        <dbReference type="ChEBI" id="CHEBI:29105"/>
    </cofactor>
    <text evidence="6">Binds 1 zinc ion per subunit.</text>
</comment>
<dbReference type="GO" id="GO:0019301">
    <property type="term" value="P:rhamnose catabolic process"/>
    <property type="evidence" value="ECO:0007669"/>
    <property type="project" value="UniProtKB-UniRule"/>
</dbReference>
<dbReference type="EC" id="4.1.2.19" evidence="6 7"/>
<evidence type="ECO:0000313" key="10">
    <source>
        <dbReference type="Proteomes" id="UP000194968"/>
    </source>
</evidence>
<feature type="binding site" evidence="6">
    <location>
        <position position="212"/>
    </location>
    <ligand>
        <name>Zn(2+)</name>
        <dbReference type="ChEBI" id="CHEBI:29105"/>
    </ligand>
</feature>
<dbReference type="InterPro" id="IPR050197">
    <property type="entry name" value="Aldolase_class_II_sugar_metab"/>
</dbReference>
<proteinExistence type="inferred from homology"/>
<evidence type="ECO:0000256" key="1">
    <source>
        <dbReference type="ARBA" id="ARBA00022490"/>
    </source>
</evidence>
<comment type="catalytic activity">
    <reaction evidence="6">
        <text>L-rhamnulose 1-phosphate = (S)-lactaldehyde + dihydroxyacetone phosphate</text>
        <dbReference type="Rhea" id="RHEA:19689"/>
        <dbReference type="ChEBI" id="CHEBI:18041"/>
        <dbReference type="ChEBI" id="CHEBI:57642"/>
        <dbReference type="ChEBI" id="CHEBI:58313"/>
        <dbReference type="EC" id="4.1.2.19"/>
    </reaction>
</comment>
<dbReference type="EMBL" id="NASK01000084">
    <property type="protein sequence ID" value="OTQ50740.1"/>
    <property type="molecule type" value="Genomic_DNA"/>
</dbReference>
<feature type="domain" description="Class II aldolase/adducin N-terminal" evidence="8">
    <location>
        <begin position="11"/>
        <end position="239"/>
    </location>
</feature>
<accession>A0A242NVL9</accession>
<dbReference type="SUPFAM" id="SSF53639">
    <property type="entry name" value="AraD/HMP-PK domain-like"/>
    <property type="match status" value="1"/>
</dbReference>
<gene>
    <name evidence="6" type="primary">rhaD</name>
    <name evidence="9" type="ORF">B6D06_03740</name>
</gene>
<evidence type="ECO:0000259" key="8">
    <source>
        <dbReference type="SMART" id="SM01007"/>
    </source>
</evidence>
<dbReference type="PANTHER" id="PTHR22789">
    <property type="entry name" value="FUCULOSE PHOSPHATE ALDOLASE"/>
    <property type="match status" value="1"/>
</dbReference>
<keyword evidence="1 6" id="KW-0963">Cytoplasm</keyword>
<dbReference type="RefSeq" id="WP_065651826.1">
    <property type="nucleotide sequence ID" value="NZ_CP132382.1"/>
</dbReference>
<dbReference type="NCBIfam" id="TIGR02624">
    <property type="entry name" value="rhamnu_1P_ald"/>
    <property type="match status" value="1"/>
</dbReference>
<evidence type="ECO:0000256" key="2">
    <source>
        <dbReference type="ARBA" id="ARBA00022723"/>
    </source>
</evidence>
<keyword evidence="3 6" id="KW-0862">Zinc</keyword>
<dbReference type="GO" id="GO:0019323">
    <property type="term" value="P:pentose catabolic process"/>
    <property type="evidence" value="ECO:0007669"/>
    <property type="project" value="TreeGrafter"/>
</dbReference>
<protein>
    <recommendedName>
        <fullName evidence="6 7">Rhamnulose-1-phosphate aldolase</fullName>
        <ecNumber evidence="6 7">4.1.2.19</ecNumber>
    </recommendedName>
</protein>
<feature type="active site" evidence="6">
    <location>
        <position position="117"/>
    </location>
</feature>
<evidence type="ECO:0000313" key="9">
    <source>
        <dbReference type="EMBL" id="OTQ50740.1"/>
    </source>
</evidence>
<feature type="binding site" evidence="6">
    <location>
        <position position="143"/>
    </location>
    <ligand>
        <name>Zn(2+)</name>
        <dbReference type="ChEBI" id="CHEBI:29105"/>
    </ligand>
</feature>
<evidence type="ECO:0000256" key="6">
    <source>
        <dbReference type="HAMAP-Rule" id="MF_00770"/>
    </source>
</evidence>
<dbReference type="Proteomes" id="UP000194968">
    <property type="component" value="Unassembled WGS sequence"/>
</dbReference>
<keyword evidence="4 6" id="KW-0456">Lyase</keyword>
<sequence length="277" mass="31037">MQQILSSWFVKGMIKATYDMWLKGWDERNGGNVSLRLLESDVISFQNDFYEKPRHVSLTQDVTKLANQYFIVTGSGKYFRNVILDPADTLAIVKIDEQGKGYYIMWGLINGGLPTSELAAHLQSHIVRIEQSQGKDRVIMHCHATNLIALTYVLELDTAVITRWLWEMSTECLVVFPDGVGVVPWMVPGKDEIGYATAKQMAKHSLVLWAFHGVFGTGPTLDEAFGLIDTAEKSAEVLVKVLSMGGKRQTITSEEFRLLAERFGVTPMEDAINSKNC</sequence>
<dbReference type="InterPro" id="IPR036409">
    <property type="entry name" value="Aldolase_II/adducin_N_sf"/>
</dbReference>
<dbReference type="SMART" id="SM01007">
    <property type="entry name" value="Aldolase_II"/>
    <property type="match status" value="1"/>
</dbReference>
<evidence type="ECO:0000256" key="4">
    <source>
        <dbReference type="ARBA" id="ARBA00023239"/>
    </source>
</evidence>
<dbReference type="InterPro" id="IPR013447">
    <property type="entry name" value="Rhamnulose-1-P_Aldolase"/>
</dbReference>
<name>A0A242NVL9_9GAMM</name>
<dbReference type="Pfam" id="PF00596">
    <property type="entry name" value="Aldolase_II"/>
    <property type="match status" value="1"/>
</dbReference>
<dbReference type="HAMAP" id="MF_00770">
    <property type="entry name" value="RhaD"/>
    <property type="match status" value="1"/>
</dbReference>
<dbReference type="GO" id="GO:0005829">
    <property type="term" value="C:cytosol"/>
    <property type="evidence" value="ECO:0007669"/>
    <property type="project" value="TreeGrafter"/>
</dbReference>
<evidence type="ECO:0000256" key="3">
    <source>
        <dbReference type="ARBA" id="ARBA00022833"/>
    </source>
</evidence>
<comment type="similarity">
    <text evidence="6">Belongs to the aldolase class II family. RhaD subfamily.</text>
</comment>
<reference evidence="9 10" key="1">
    <citation type="submission" date="2017-03" db="EMBL/GenBank/DDBJ databases">
        <title>Comparative genomics of honeybee gut symbionts reveal geographically distinct and subgroup specific antibiotic resistance.</title>
        <authorList>
            <person name="Ludvigsen J."/>
            <person name="Porcellato D."/>
            <person name="Labee-Lund T.M."/>
            <person name="Amdam G.V."/>
            <person name="Rudi K."/>
        </authorList>
    </citation>
    <scope>NUCLEOTIDE SEQUENCE [LARGE SCALE GENOMIC DNA]</scope>
    <source>
        <strain evidence="9 10">A-4-12</strain>
    </source>
</reference>
<comment type="pathway">
    <text evidence="6">Carbohydrate degradation; L-rhamnose degradation; glycerone phosphate from L-rhamnose: step 3/3.</text>
</comment>